<evidence type="ECO:0000313" key="5">
    <source>
        <dbReference type="Proteomes" id="UP001154240"/>
    </source>
</evidence>
<dbReference type="CDD" id="cd13836">
    <property type="entry name" value="IHF_B"/>
    <property type="match status" value="1"/>
</dbReference>
<evidence type="ECO:0000256" key="1">
    <source>
        <dbReference type="ARBA" id="ARBA00010529"/>
    </source>
</evidence>
<protein>
    <submittedName>
        <fullName evidence="4">Integration host factor subunit beta</fullName>
    </submittedName>
</protein>
<dbReference type="EMBL" id="JAPHEH010000001">
    <property type="protein sequence ID" value="MDG4475247.1"/>
    <property type="molecule type" value="Genomic_DNA"/>
</dbReference>
<dbReference type="Gene3D" id="4.10.520.10">
    <property type="entry name" value="IHF-like DNA-binding proteins"/>
    <property type="match status" value="1"/>
</dbReference>
<dbReference type="InterPro" id="IPR000119">
    <property type="entry name" value="Hist_DNA-bd"/>
</dbReference>
<dbReference type="AlphaFoldDB" id="A0A9X4MLX3"/>
<evidence type="ECO:0000313" key="4">
    <source>
        <dbReference type="EMBL" id="MDG4475247.1"/>
    </source>
</evidence>
<dbReference type="Pfam" id="PF00216">
    <property type="entry name" value="Bac_DNA_binding"/>
    <property type="match status" value="1"/>
</dbReference>
<dbReference type="Proteomes" id="UP001154240">
    <property type="component" value="Unassembled WGS sequence"/>
</dbReference>
<dbReference type="PANTHER" id="PTHR33175:SF5">
    <property type="entry name" value="INTEGRATION HOST FACTOR SUBUNIT BETA"/>
    <property type="match status" value="1"/>
</dbReference>
<dbReference type="PRINTS" id="PR01727">
    <property type="entry name" value="DNABINDINGHU"/>
</dbReference>
<sequence>MFLLAAAHRRKTMNKSELIEALAEEMHVPLRDASSAVTTILDAMADALANGESIEIRGFGSFVVKEYDSYFGRNPKTGEKIKVKPKKLPFFKVGKELKERVNEAPD</sequence>
<comment type="caution">
    <text evidence="4">The sequence shown here is derived from an EMBL/GenBank/DDBJ whole genome shotgun (WGS) entry which is preliminary data.</text>
</comment>
<keyword evidence="2" id="KW-0238">DNA-binding</keyword>
<dbReference type="SMART" id="SM00411">
    <property type="entry name" value="BHL"/>
    <property type="match status" value="1"/>
</dbReference>
<keyword evidence="5" id="KW-1185">Reference proteome</keyword>
<dbReference type="SUPFAM" id="SSF47729">
    <property type="entry name" value="IHF-like DNA-binding proteins"/>
    <property type="match status" value="1"/>
</dbReference>
<dbReference type="InterPro" id="IPR010992">
    <property type="entry name" value="IHF-like_DNA-bd_dom_sf"/>
</dbReference>
<dbReference type="PANTHER" id="PTHR33175">
    <property type="entry name" value="DNA-BINDING PROTEIN HU"/>
    <property type="match status" value="1"/>
</dbReference>
<reference evidence="4" key="2">
    <citation type="submission" date="2022-10" db="EMBL/GenBank/DDBJ databases">
        <authorList>
            <person name="Aronson H.S."/>
        </authorList>
    </citation>
    <scope>NUCLEOTIDE SEQUENCE</scope>
    <source>
        <strain evidence="4">RS19-109</strain>
    </source>
</reference>
<reference evidence="4" key="1">
    <citation type="journal article" date="2022" name="bioRxiv">
        <title>Thiovibrio frasassiensisgen. nov., sp. nov., an autotrophic, elemental sulfur disproportionating bacterium isolated from sulfidic karst sediment, and proposal of Thiovibrionaceae fam. nov.</title>
        <authorList>
            <person name="Aronson H."/>
            <person name="Thomas C."/>
            <person name="Bhattacharyya M."/>
            <person name="Eckstein S."/>
            <person name="Jensen S."/>
            <person name="Barco R."/>
            <person name="Macalady J."/>
            <person name="Amend J."/>
        </authorList>
    </citation>
    <scope>NUCLEOTIDE SEQUENCE</scope>
    <source>
        <strain evidence="4">RS19-109</strain>
    </source>
</reference>
<organism evidence="4 5">
    <name type="scientific">Thiovibrio frasassiensis</name>
    <dbReference type="NCBI Taxonomy" id="2984131"/>
    <lineage>
        <taxon>Bacteria</taxon>
        <taxon>Pseudomonadati</taxon>
        <taxon>Thermodesulfobacteriota</taxon>
        <taxon>Desulfobulbia</taxon>
        <taxon>Desulfobulbales</taxon>
        <taxon>Thiovibrionaceae</taxon>
        <taxon>Thiovibrio</taxon>
    </lineage>
</organism>
<gene>
    <name evidence="4" type="ORF">OLX77_03620</name>
</gene>
<dbReference type="GO" id="GO:0003677">
    <property type="term" value="F:DNA binding"/>
    <property type="evidence" value="ECO:0007669"/>
    <property type="project" value="UniProtKB-KW"/>
</dbReference>
<dbReference type="GO" id="GO:0005829">
    <property type="term" value="C:cytosol"/>
    <property type="evidence" value="ECO:0007669"/>
    <property type="project" value="TreeGrafter"/>
</dbReference>
<comment type="similarity">
    <text evidence="1 3">Belongs to the bacterial histone-like protein family.</text>
</comment>
<evidence type="ECO:0000256" key="3">
    <source>
        <dbReference type="RuleBase" id="RU003939"/>
    </source>
</evidence>
<name>A0A9X4MLX3_9BACT</name>
<accession>A0A9X4MLX3</accession>
<proteinExistence type="inferred from homology"/>
<evidence type="ECO:0000256" key="2">
    <source>
        <dbReference type="ARBA" id="ARBA00023125"/>
    </source>
</evidence>
<dbReference type="RefSeq" id="WP_307632222.1">
    <property type="nucleotide sequence ID" value="NZ_JAPHEH010000001.1"/>
</dbReference>
<dbReference type="NCBIfam" id="NF001222">
    <property type="entry name" value="PRK00199.1"/>
    <property type="match status" value="1"/>
</dbReference>
<dbReference type="GO" id="GO:0030527">
    <property type="term" value="F:structural constituent of chromatin"/>
    <property type="evidence" value="ECO:0007669"/>
    <property type="project" value="InterPro"/>
</dbReference>